<keyword evidence="2" id="KW-1185">Reference proteome</keyword>
<proteinExistence type="predicted"/>
<protein>
    <submittedName>
        <fullName evidence="1">Uncharacterized protein</fullName>
    </submittedName>
</protein>
<dbReference type="EMBL" id="FTOI01000005">
    <property type="protein sequence ID" value="SIS72241.1"/>
    <property type="molecule type" value="Genomic_DNA"/>
</dbReference>
<dbReference type="AlphaFoldDB" id="A0A1N7LEM2"/>
<name>A0A1N7LEM2_9FLAO</name>
<dbReference type="STRING" id="713588.SAMN05421789_10545"/>
<reference evidence="2" key="1">
    <citation type="submission" date="2017-01" db="EMBL/GenBank/DDBJ databases">
        <authorList>
            <person name="Varghese N."/>
            <person name="Submissions S."/>
        </authorList>
    </citation>
    <scope>NUCLEOTIDE SEQUENCE [LARGE SCALE GENOMIC DNA]</scope>
    <source>
        <strain evidence="2">DSM 23145</strain>
    </source>
</reference>
<sequence length="88" mass="10174">MFFYVILKYNLIVMTTITIKNPKNFSLVTLKKLLNSLDIEIVKIENEDQEEIPAEHLQSIKKGLEELEQGLGKNSSEVHKKAREICSR</sequence>
<evidence type="ECO:0000313" key="1">
    <source>
        <dbReference type="EMBL" id="SIS72241.1"/>
    </source>
</evidence>
<organism evidence="1 2">
    <name type="scientific">Kaistella chaponensis</name>
    <dbReference type="NCBI Taxonomy" id="713588"/>
    <lineage>
        <taxon>Bacteria</taxon>
        <taxon>Pseudomonadati</taxon>
        <taxon>Bacteroidota</taxon>
        <taxon>Flavobacteriia</taxon>
        <taxon>Flavobacteriales</taxon>
        <taxon>Weeksellaceae</taxon>
        <taxon>Chryseobacterium group</taxon>
        <taxon>Kaistella</taxon>
    </lineage>
</organism>
<dbReference type="Proteomes" id="UP000185839">
    <property type="component" value="Unassembled WGS sequence"/>
</dbReference>
<evidence type="ECO:0000313" key="2">
    <source>
        <dbReference type="Proteomes" id="UP000185839"/>
    </source>
</evidence>
<accession>A0A1N7LEM2</accession>
<gene>
    <name evidence="1" type="ORF">SAMN05421789_10545</name>
</gene>